<proteinExistence type="inferred from homology"/>
<evidence type="ECO:0000256" key="3">
    <source>
        <dbReference type="PROSITE-ProRule" id="PRU01278"/>
    </source>
</evidence>
<dbReference type="CDD" id="cd07045">
    <property type="entry name" value="BMC_CcmK_like"/>
    <property type="match status" value="1"/>
</dbReference>
<dbReference type="PANTHER" id="PTHR33941">
    <property type="entry name" value="PROPANEDIOL UTILIZATION PROTEIN PDUA"/>
    <property type="match status" value="1"/>
</dbReference>
<dbReference type="PANTHER" id="PTHR33941:SF11">
    <property type="entry name" value="BACTERIAL MICROCOMPARTMENT SHELL PROTEIN PDUJ"/>
    <property type="match status" value="1"/>
</dbReference>
<evidence type="ECO:0000313" key="5">
    <source>
        <dbReference type="EMBL" id="QDR82463.1"/>
    </source>
</evidence>
<dbReference type="InterPro" id="IPR000249">
    <property type="entry name" value="BMC_dom"/>
</dbReference>
<dbReference type="SMART" id="SM00877">
    <property type="entry name" value="BMC"/>
    <property type="match status" value="1"/>
</dbReference>
<organism evidence="5 6">
    <name type="scientific">Sporomusa termitida</name>
    <dbReference type="NCBI Taxonomy" id="2377"/>
    <lineage>
        <taxon>Bacteria</taxon>
        <taxon>Bacillati</taxon>
        <taxon>Bacillota</taxon>
        <taxon>Negativicutes</taxon>
        <taxon>Selenomonadales</taxon>
        <taxon>Sporomusaceae</taxon>
        <taxon>Sporomusa</taxon>
    </lineage>
</organism>
<evidence type="ECO:0000256" key="1">
    <source>
        <dbReference type="ARBA" id="ARBA00024322"/>
    </source>
</evidence>
<dbReference type="Pfam" id="PF00936">
    <property type="entry name" value="BMC"/>
    <property type="match status" value="1"/>
</dbReference>
<dbReference type="Gene3D" id="3.30.70.1710">
    <property type="match status" value="1"/>
</dbReference>
<dbReference type="PROSITE" id="PS51930">
    <property type="entry name" value="BMC_2"/>
    <property type="match status" value="1"/>
</dbReference>
<dbReference type="InterPro" id="IPR044872">
    <property type="entry name" value="CcmK/CsoS1_BMC"/>
</dbReference>
<evidence type="ECO:0000256" key="2">
    <source>
        <dbReference type="ARBA" id="ARBA00024446"/>
    </source>
</evidence>
<dbReference type="AlphaFoldDB" id="A0A517DYQ0"/>
<gene>
    <name evidence="5" type="ORF">SPTER_38910</name>
</gene>
<accession>A0A517DYQ0</accession>
<reference evidence="5 6" key="1">
    <citation type="submission" date="2019-02" db="EMBL/GenBank/DDBJ databases">
        <title>Closed genome of Sporomusa termitida DSM 4440.</title>
        <authorList>
            <person name="Poehlein A."/>
            <person name="Daniel R."/>
        </authorList>
    </citation>
    <scope>NUCLEOTIDE SEQUENCE [LARGE SCALE GENOMIC DNA]</scope>
    <source>
        <strain evidence="5 6">DSM 4440</strain>
    </source>
</reference>
<comment type="subcellular location">
    <subcellularLocation>
        <location evidence="1">Bacterial microcompartment</location>
    </subcellularLocation>
</comment>
<evidence type="ECO:0000313" key="6">
    <source>
        <dbReference type="Proteomes" id="UP000320776"/>
    </source>
</evidence>
<sequence>MSLNMILMPAKQCLVERGIRVERNDALGFIETYGLVSVLEAADAMCKAADVELVGYENVASGLISVVVRGDVGAVQAAVEAGIKAAGKVGPVYSSNVIARPHADVQKIVAKYVIDW</sequence>
<dbReference type="GO" id="GO:0031469">
    <property type="term" value="C:bacterial microcompartment"/>
    <property type="evidence" value="ECO:0007669"/>
    <property type="project" value="UniProtKB-SubCell"/>
</dbReference>
<name>A0A517DYQ0_9FIRM</name>
<comment type="similarity">
    <text evidence="3">Belongs to the bacterial microcompartments protein family.</text>
</comment>
<dbReference type="InterPro" id="IPR050575">
    <property type="entry name" value="BMC_shell"/>
</dbReference>
<keyword evidence="6" id="KW-1185">Reference proteome</keyword>
<dbReference type="KEGG" id="sted:SPTER_38910"/>
<protein>
    <submittedName>
        <fullName evidence="5">BMC domain protein</fullName>
    </submittedName>
</protein>
<dbReference type="InterPro" id="IPR037233">
    <property type="entry name" value="CcmK-like_sf"/>
</dbReference>
<dbReference type="Proteomes" id="UP000320776">
    <property type="component" value="Chromosome"/>
</dbReference>
<dbReference type="SUPFAM" id="SSF143414">
    <property type="entry name" value="CcmK-like"/>
    <property type="match status" value="1"/>
</dbReference>
<feature type="domain" description="BMC" evidence="4">
    <location>
        <begin position="26"/>
        <end position="110"/>
    </location>
</feature>
<keyword evidence="2" id="KW-1283">Bacterial microcompartment</keyword>
<dbReference type="EMBL" id="CP036259">
    <property type="protein sequence ID" value="QDR82463.1"/>
    <property type="molecule type" value="Genomic_DNA"/>
</dbReference>
<evidence type="ECO:0000259" key="4">
    <source>
        <dbReference type="PROSITE" id="PS51930"/>
    </source>
</evidence>